<dbReference type="Proteomes" id="UP000046393">
    <property type="component" value="Unplaced"/>
</dbReference>
<dbReference type="WBParaSite" id="SMUV_0000627401-mRNA-1">
    <property type="protein sequence ID" value="SMUV_0000627401-mRNA-1"/>
    <property type="gene ID" value="SMUV_0000627401"/>
</dbReference>
<reference evidence="3" key="1">
    <citation type="submission" date="2017-02" db="UniProtKB">
        <authorList>
            <consortium name="WormBaseParasite"/>
        </authorList>
    </citation>
    <scope>IDENTIFICATION</scope>
</reference>
<proteinExistence type="predicted"/>
<dbReference type="AlphaFoldDB" id="A0A0N5ANS7"/>
<sequence length="258" mass="29395">MKAIHFVDPTKHGFRVILLESFVQSYLPETQMPTLFVTAIPLKYSDGFSVTKVVVPDSVREDRQVKITDLREQLWYYVCIEWENINRYNETTGTDCRILRTLDRFGKGAETTVVKVKNVDTSATTMNFELHSIADFPIRLTAYLQGGSADIVPAQEFVFSEPTNINLEFKNLREYTDYGQLCFIEEPLTNGYTALGRHVAGLSIRKCHFSKLQTKDYELSTSSFEAFPLRRAASGTKLSTTLTLIAVLSVLLYLLTYR</sequence>
<evidence type="ECO:0000256" key="1">
    <source>
        <dbReference type="SAM" id="Phobius"/>
    </source>
</evidence>
<feature type="transmembrane region" description="Helical" evidence="1">
    <location>
        <begin position="238"/>
        <end position="257"/>
    </location>
</feature>
<keyword evidence="1" id="KW-0472">Membrane</keyword>
<keyword evidence="1" id="KW-0812">Transmembrane</keyword>
<accession>A0A0N5ANS7</accession>
<protein>
    <submittedName>
        <fullName evidence="3">Vanin-like protein 1</fullName>
    </submittedName>
</protein>
<keyword evidence="2" id="KW-1185">Reference proteome</keyword>
<name>A0A0N5ANS7_9BILA</name>
<organism evidence="2 3">
    <name type="scientific">Syphacia muris</name>
    <dbReference type="NCBI Taxonomy" id="451379"/>
    <lineage>
        <taxon>Eukaryota</taxon>
        <taxon>Metazoa</taxon>
        <taxon>Ecdysozoa</taxon>
        <taxon>Nematoda</taxon>
        <taxon>Chromadorea</taxon>
        <taxon>Rhabditida</taxon>
        <taxon>Spirurina</taxon>
        <taxon>Oxyuridomorpha</taxon>
        <taxon>Oxyuroidea</taxon>
        <taxon>Oxyuridae</taxon>
        <taxon>Syphacia</taxon>
    </lineage>
</organism>
<keyword evidence="1" id="KW-1133">Transmembrane helix</keyword>
<evidence type="ECO:0000313" key="3">
    <source>
        <dbReference type="WBParaSite" id="SMUV_0000627401-mRNA-1"/>
    </source>
</evidence>
<evidence type="ECO:0000313" key="2">
    <source>
        <dbReference type="Proteomes" id="UP000046393"/>
    </source>
</evidence>